<evidence type="ECO:0000313" key="2">
    <source>
        <dbReference type="EMBL" id="TQV91787.1"/>
    </source>
</evidence>
<keyword evidence="3" id="KW-1185">Reference proteome</keyword>
<reference evidence="2 3" key="1">
    <citation type="journal article" date="2019" name="Appl. Microbiol. Biotechnol.">
        <title>Genome sequence of Isaria javanica and comparative genome analysis insights into family S53 peptidase evolution in fungal entomopathogens.</title>
        <authorList>
            <person name="Lin R."/>
            <person name="Zhang X."/>
            <person name="Xin B."/>
            <person name="Zou M."/>
            <person name="Gao Y."/>
            <person name="Qin F."/>
            <person name="Hu Q."/>
            <person name="Xie B."/>
            <person name="Cheng X."/>
        </authorList>
    </citation>
    <scope>NUCLEOTIDE SEQUENCE [LARGE SCALE GENOMIC DNA]</scope>
    <source>
        <strain evidence="2 3">IJ1G</strain>
    </source>
</reference>
<protein>
    <submittedName>
        <fullName evidence="2">Uncharacterized protein</fullName>
    </submittedName>
</protein>
<gene>
    <name evidence="2" type="ORF">IF1G_09372</name>
</gene>
<evidence type="ECO:0000256" key="1">
    <source>
        <dbReference type="SAM" id="MobiDB-lite"/>
    </source>
</evidence>
<evidence type="ECO:0000313" key="3">
    <source>
        <dbReference type="Proteomes" id="UP000315783"/>
    </source>
</evidence>
<dbReference type="AlphaFoldDB" id="A0A545UQP2"/>
<sequence length="74" mass="8232">MTHSLPDQLAIPVAQQQTAPSTKRTPWCYTLECTLSAIYIGIANLVFHESTSGVQMHIQNGARNQEQYIQSRSA</sequence>
<accession>A0A545UQP2</accession>
<comment type="caution">
    <text evidence="2">The sequence shown here is derived from an EMBL/GenBank/DDBJ whole genome shotgun (WGS) entry which is preliminary data.</text>
</comment>
<name>A0A545UQP2_9HYPO</name>
<proteinExistence type="predicted"/>
<dbReference type="EMBL" id="SPUK01000017">
    <property type="protein sequence ID" value="TQV91787.1"/>
    <property type="molecule type" value="Genomic_DNA"/>
</dbReference>
<organism evidence="2 3">
    <name type="scientific">Cordyceps javanica</name>
    <dbReference type="NCBI Taxonomy" id="43265"/>
    <lineage>
        <taxon>Eukaryota</taxon>
        <taxon>Fungi</taxon>
        <taxon>Dikarya</taxon>
        <taxon>Ascomycota</taxon>
        <taxon>Pezizomycotina</taxon>
        <taxon>Sordariomycetes</taxon>
        <taxon>Hypocreomycetidae</taxon>
        <taxon>Hypocreales</taxon>
        <taxon>Cordycipitaceae</taxon>
        <taxon>Cordyceps</taxon>
    </lineage>
</organism>
<feature type="region of interest" description="Disordered" evidence="1">
    <location>
        <begin position="1"/>
        <end position="22"/>
    </location>
</feature>
<dbReference type="Proteomes" id="UP000315783">
    <property type="component" value="Unassembled WGS sequence"/>
</dbReference>